<feature type="region of interest" description="Disordered" evidence="3">
    <location>
        <begin position="708"/>
        <end position="730"/>
    </location>
</feature>
<dbReference type="PANTHER" id="PTHR10039">
    <property type="entry name" value="AMELOGENIN"/>
    <property type="match status" value="1"/>
</dbReference>
<evidence type="ECO:0000259" key="5">
    <source>
        <dbReference type="Pfam" id="PF25053"/>
    </source>
</evidence>
<reference evidence="6" key="1">
    <citation type="submission" date="2022-10" db="EMBL/GenBank/DDBJ databases">
        <title>Fusarium specimens isolated from Avocado Roots.</title>
        <authorList>
            <person name="Stajich J."/>
            <person name="Roper C."/>
            <person name="Heimlech-Rivalta G."/>
        </authorList>
    </citation>
    <scope>NUCLEOTIDE SEQUENCE</scope>
    <source>
        <strain evidence="6">CF00143</strain>
    </source>
</reference>
<evidence type="ECO:0000256" key="1">
    <source>
        <dbReference type="ARBA" id="ARBA00022737"/>
    </source>
</evidence>
<dbReference type="Pfam" id="PF24883">
    <property type="entry name" value="NPHP3_N"/>
    <property type="match status" value="1"/>
</dbReference>
<dbReference type="Pfam" id="PF25053">
    <property type="entry name" value="DUF7791"/>
    <property type="match status" value="1"/>
</dbReference>
<gene>
    <name evidence="6" type="ORF">NW766_003445</name>
</gene>
<dbReference type="OrthoDB" id="443402at2759"/>
<dbReference type="Proteomes" id="UP001152130">
    <property type="component" value="Unassembled WGS sequence"/>
</dbReference>
<feature type="coiled-coil region" evidence="2">
    <location>
        <begin position="122"/>
        <end position="149"/>
    </location>
</feature>
<sequence>MAEPLAIIGLVSSIITFIEFSSKLISAAKRLRENPDEPVTEIERLDQTKQRVRQLKDGFEKENDGFLPQELNDILWTAGQCESVASDLIAILQRLKGRDGSSFKTVESIAIAFYSLRKKKPIENLQDRLERLETKLRGAVNQVLQQRQHTALMEEIGMLQRLHLNMAVNYENSLDSYQTDILSLTSPGSYNVLDRDQLVKLNNRLHNFEQECKNRRHTARVLGRLDFPEIRRRWDKIHATEKNTNTWIFDRQRTNFMDWLESGNDIFWITGKAGSGKSTLMKFISDHSYTRKALEQWADRDTLHVTSYYFWNQGSPLQKSLRGLLRTILFNILKTTPAVVPNVSPEIPDGDWTDAELKEMLEKLTKLDSIQARFCFFIDGLDEFSSEETELRNVIKFFNNTLHVKLCVSSRPRIILDDSFKDERQCITISDFTTGDMKHYVRQRFKAKEFGKLRAQPGGKEECKKIMTKIAENSKGVWLWVYLVTHDLMRAVATYEKPYKLHEILDQFPKELEEYFKYIIDQVEQHYREEMSQIFLITIDEVQPLPVFLFSLLQEEKQNENYAIDAPIKSLNFEAVDADRQSMRALVHNRCKDLLVVEDGKHPVVLSHPVDFLHRTVRDFLRDCYYDQLKSQLKRNFDPLISLCNMMLFLVKSLPPIDTRKSQSITQLFQIVDELLYYANEIEKRDPPQAALDHLTAVLDELNNANTKHHGKNVSSHWTSIRDPPRTRGNDEYREGGNCNFLALAIQARLTKYVTTKIVHDPTRLRKSGRPLLDYALRPRRVTPLTMPYHSQRDEAGIDIAMITLLLDKKACPNEPVHLNDGRTVWALFLVSIHESSLKDEVSTVTKQVWYNVCELLIRHGAEPDCRLDATGNLKIEKVLKVVFGADRAAVLLKLLAEEKAKRRNSSWGAYGAYLFSSLGF</sequence>
<evidence type="ECO:0000256" key="2">
    <source>
        <dbReference type="SAM" id="Coils"/>
    </source>
</evidence>
<dbReference type="Gene3D" id="3.40.50.300">
    <property type="entry name" value="P-loop containing nucleotide triphosphate hydrolases"/>
    <property type="match status" value="1"/>
</dbReference>
<dbReference type="SUPFAM" id="SSF52540">
    <property type="entry name" value="P-loop containing nucleoside triphosphate hydrolases"/>
    <property type="match status" value="1"/>
</dbReference>
<comment type="caution">
    <text evidence="6">The sequence shown here is derived from an EMBL/GenBank/DDBJ whole genome shotgun (WGS) entry which is preliminary data.</text>
</comment>
<dbReference type="InterPro" id="IPR027417">
    <property type="entry name" value="P-loop_NTPase"/>
</dbReference>
<organism evidence="6 7">
    <name type="scientific">Fusarium irregulare</name>
    <dbReference type="NCBI Taxonomy" id="2494466"/>
    <lineage>
        <taxon>Eukaryota</taxon>
        <taxon>Fungi</taxon>
        <taxon>Dikarya</taxon>
        <taxon>Ascomycota</taxon>
        <taxon>Pezizomycotina</taxon>
        <taxon>Sordariomycetes</taxon>
        <taxon>Hypocreomycetidae</taxon>
        <taxon>Hypocreales</taxon>
        <taxon>Nectriaceae</taxon>
        <taxon>Fusarium</taxon>
        <taxon>Fusarium incarnatum-equiseti species complex</taxon>
    </lineage>
</organism>
<feature type="domain" description="Nephrocystin 3-like N-terminal" evidence="4">
    <location>
        <begin position="244"/>
        <end position="411"/>
    </location>
</feature>
<protein>
    <recommendedName>
        <fullName evidence="8">NACHT domain-containing protein</fullName>
    </recommendedName>
</protein>
<dbReference type="InterPro" id="IPR056884">
    <property type="entry name" value="NPHP3-like_N"/>
</dbReference>
<evidence type="ECO:0000313" key="7">
    <source>
        <dbReference type="Proteomes" id="UP001152130"/>
    </source>
</evidence>
<feature type="domain" description="DUF7791" evidence="5">
    <location>
        <begin position="523"/>
        <end position="657"/>
    </location>
</feature>
<evidence type="ECO:0000256" key="3">
    <source>
        <dbReference type="SAM" id="MobiDB-lite"/>
    </source>
</evidence>
<keyword evidence="7" id="KW-1185">Reference proteome</keyword>
<dbReference type="EMBL" id="JAPDHF010000004">
    <property type="protein sequence ID" value="KAJ4019687.1"/>
    <property type="molecule type" value="Genomic_DNA"/>
</dbReference>
<keyword evidence="2" id="KW-0175">Coiled coil</keyword>
<dbReference type="AlphaFoldDB" id="A0A9W8PVX5"/>
<name>A0A9W8PVX5_9HYPO</name>
<evidence type="ECO:0000313" key="6">
    <source>
        <dbReference type="EMBL" id="KAJ4019687.1"/>
    </source>
</evidence>
<dbReference type="PANTHER" id="PTHR10039:SF5">
    <property type="entry name" value="NACHT DOMAIN-CONTAINING PROTEIN"/>
    <property type="match status" value="1"/>
</dbReference>
<dbReference type="InterPro" id="IPR056693">
    <property type="entry name" value="DUF7791"/>
</dbReference>
<evidence type="ECO:0000259" key="4">
    <source>
        <dbReference type="Pfam" id="PF24883"/>
    </source>
</evidence>
<proteinExistence type="predicted"/>
<evidence type="ECO:0008006" key="8">
    <source>
        <dbReference type="Google" id="ProtNLM"/>
    </source>
</evidence>
<keyword evidence="1" id="KW-0677">Repeat</keyword>
<accession>A0A9W8PVX5</accession>